<dbReference type="InterPro" id="IPR011992">
    <property type="entry name" value="EF-hand-dom_pair"/>
</dbReference>
<dbReference type="SUPFAM" id="SSF56112">
    <property type="entry name" value="Protein kinase-like (PK-like)"/>
    <property type="match status" value="1"/>
</dbReference>
<dbReference type="InterPro" id="IPR011009">
    <property type="entry name" value="Kinase-like_dom_sf"/>
</dbReference>
<dbReference type="OMA" id="LAYVPSM"/>
<dbReference type="GO" id="GO:0004674">
    <property type="term" value="F:protein serine/threonine kinase activity"/>
    <property type="evidence" value="ECO:0007669"/>
    <property type="project" value="UniProtKB-KW"/>
</dbReference>
<dbReference type="InterPro" id="IPR050205">
    <property type="entry name" value="CDPK_Ser/Thr_kinases"/>
</dbReference>
<comment type="cofactor">
    <cofactor evidence="1">
        <name>Mg(2+)</name>
        <dbReference type="ChEBI" id="CHEBI:18420"/>
    </cofactor>
</comment>
<evidence type="ECO:0000313" key="9">
    <source>
        <dbReference type="EMBL" id="EGR27981.1"/>
    </source>
</evidence>
<dbReference type="FunFam" id="1.10.238.10:FF:000199">
    <property type="entry name" value="Uncharacterized protein"/>
    <property type="match status" value="1"/>
</dbReference>
<dbReference type="PROSITE" id="PS00018">
    <property type="entry name" value="EF_HAND_1"/>
    <property type="match status" value="3"/>
</dbReference>
<keyword evidence="10" id="KW-1185">Reference proteome</keyword>
<protein>
    <recommendedName>
        <fullName evidence="8">EF-hand domain-containing protein</fullName>
    </recommendedName>
</protein>
<dbReference type="STRING" id="857967.G0R3J2"/>
<keyword evidence="4" id="KW-0547">Nucleotide-binding</keyword>
<evidence type="ECO:0000256" key="7">
    <source>
        <dbReference type="ARBA" id="ARBA00022840"/>
    </source>
</evidence>
<gene>
    <name evidence="9" type="ORF">IMG5_185640</name>
</gene>
<sequence>MDKVKTGKYNFDGEEWTYVSEDAKNFIKKLLEKDIKKRYSAIEALNDPWIKKHSDKIQLDMPNLMNSLKNMRNFRAEKKLQEATLMFFVNNLATKEEKNELLKVFQSLDTNGDGKLSREELINGYKKILNQGEEIEAEEEVDRIMSTVDKNNSGSIDYTEWVMATINREQLLSKQRLELAFKIFDKVFIFTIYFNIQKYKDGSGSLSVDEIKEMFGTQLGISENVWKAMLNEVDDNGDGQISFKEFKEMMLKLVDNEQKNTINDLTKQN</sequence>
<reference evidence="9 10" key="1">
    <citation type="submission" date="2011-07" db="EMBL/GenBank/DDBJ databases">
        <authorList>
            <person name="Coyne R."/>
            <person name="Brami D."/>
            <person name="Johnson J."/>
            <person name="Hostetler J."/>
            <person name="Hannick L."/>
            <person name="Clark T."/>
            <person name="Cassidy-Hanley D."/>
            <person name="Inman J."/>
        </authorList>
    </citation>
    <scope>NUCLEOTIDE SEQUENCE [LARGE SCALE GENOMIC DNA]</scope>
    <source>
        <strain evidence="9 10">G5</strain>
    </source>
</reference>
<dbReference type="GeneID" id="14904027"/>
<dbReference type="eggNOG" id="KOG0032">
    <property type="taxonomic scope" value="Eukaryota"/>
</dbReference>
<evidence type="ECO:0000256" key="6">
    <source>
        <dbReference type="ARBA" id="ARBA00022837"/>
    </source>
</evidence>
<dbReference type="InterPro" id="IPR018247">
    <property type="entry name" value="EF_Hand_1_Ca_BS"/>
</dbReference>
<keyword evidence="2" id="KW-0723">Serine/threonine-protein kinase</keyword>
<dbReference type="PROSITE" id="PS50222">
    <property type="entry name" value="EF_HAND_2"/>
    <property type="match status" value="3"/>
</dbReference>
<evidence type="ECO:0000313" key="10">
    <source>
        <dbReference type="Proteomes" id="UP000008983"/>
    </source>
</evidence>
<dbReference type="GO" id="GO:0005524">
    <property type="term" value="F:ATP binding"/>
    <property type="evidence" value="ECO:0007669"/>
    <property type="project" value="UniProtKB-KW"/>
</dbReference>
<dbReference type="InParanoid" id="G0R3J2"/>
<dbReference type="SUPFAM" id="SSF47473">
    <property type="entry name" value="EF-hand"/>
    <property type="match status" value="1"/>
</dbReference>
<evidence type="ECO:0000256" key="1">
    <source>
        <dbReference type="ARBA" id="ARBA00001946"/>
    </source>
</evidence>
<evidence type="ECO:0000256" key="2">
    <source>
        <dbReference type="ARBA" id="ARBA00022527"/>
    </source>
</evidence>
<dbReference type="Proteomes" id="UP000008983">
    <property type="component" value="Unassembled WGS sequence"/>
</dbReference>
<evidence type="ECO:0000259" key="8">
    <source>
        <dbReference type="PROSITE" id="PS50222"/>
    </source>
</evidence>
<dbReference type="InterPro" id="IPR002048">
    <property type="entry name" value="EF_hand_dom"/>
</dbReference>
<organism evidence="9 10">
    <name type="scientific">Ichthyophthirius multifiliis</name>
    <name type="common">White spot disease agent</name>
    <name type="synonym">Ich</name>
    <dbReference type="NCBI Taxonomy" id="5932"/>
    <lineage>
        <taxon>Eukaryota</taxon>
        <taxon>Sar</taxon>
        <taxon>Alveolata</taxon>
        <taxon>Ciliophora</taxon>
        <taxon>Intramacronucleata</taxon>
        <taxon>Oligohymenophorea</taxon>
        <taxon>Hymenostomatida</taxon>
        <taxon>Ophryoglenina</taxon>
        <taxon>Ichthyophthirius</taxon>
    </lineage>
</organism>
<dbReference type="EMBL" id="GL984303">
    <property type="protein sequence ID" value="EGR27981.1"/>
    <property type="molecule type" value="Genomic_DNA"/>
</dbReference>
<dbReference type="GO" id="GO:0005509">
    <property type="term" value="F:calcium ion binding"/>
    <property type="evidence" value="ECO:0007669"/>
    <property type="project" value="InterPro"/>
</dbReference>
<keyword evidence="7" id="KW-0067">ATP-binding</keyword>
<evidence type="ECO:0000256" key="5">
    <source>
        <dbReference type="ARBA" id="ARBA00022777"/>
    </source>
</evidence>
<dbReference type="CDD" id="cd00051">
    <property type="entry name" value="EFh"/>
    <property type="match status" value="2"/>
</dbReference>
<keyword evidence="5" id="KW-0418">Kinase</keyword>
<feature type="domain" description="EF-hand" evidence="8">
    <location>
        <begin position="136"/>
        <end position="171"/>
    </location>
</feature>
<dbReference type="PANTHER" id="PTHR24349">
    <property type="entry name" value="SERINE/THREONINE-PROTEIN KINASE"/>
    <property type="match status" value="1"/>
</dbReference>
<keyword evidence="6" id="KW-0106">Calcium</keyword>
<feature type="domain" description="EF-hand" evidence="8">
    <location>
        <begin position="221"/>
        <end position="256"/>
    </location>
</feature>
<keyword evidence="3" id="KW-0808">Transferase</keyword>
<dbReference type="RefSeq" id="XP_004027326.1">
    <property type="nucleotide sequence ID" value="XM_004027277.1"/>
</dbReference>
<dbReference type="Pfam" id="PF13499">
    <property type="entry name" value="EF-hand_7"/>
    <property type="match status" value="2"/>
</dbReference>
<accession>G0R3J2</accession>
<evidence type="ECO:0000256" key="4">
    <source>
        <dbReference type="ARBA" id="ARBA00022741"/>
    </source>
</evidence>
<proteinExistence type="predicted"/>
<dbReference type="SMART" id="SM00054">
    <property type="entry name" value="EFh"/>
    <property type="match status" value="3"/>
</dbReference>
<name>G0R3J2_ICHMU</name>
<feature type="domain" description="EF-hand" evidence="8">
    <location>
        <begin position="96"/>
        <end position="131"/>
    </location>
</feature>
<dbReference type="Gene3D" id="1.10.238.10">
    <property type="entry name" value="EF-hand"/>
    <property type="match status" value="2"/>
</dbReference>
<evidence type="ECO:0000256" key="3">
    <source>
        <dbReference type="ARBA" id="ARBA00022679"/>
    </source>
</evidence>
<dbReference type="OrthoDB" id="40902at2759"/>
<dbReference type="Gene3D" id="1.10.510.10">
    <property type="entry name" value="Transferase(Phosphotransferase) domain 1"/>
    <property type="match status" value="1"/>
</dbReference>
<dbReference type="AlphaFoldDB" id="G0R3J2"/>